<feature type="domain" description="Ig-like" evidence="2">
    <location>
        <begin position="29"/>
        <end position="130"/>
    </location>
</feature>
<evidence type="ECO:0000313" key="3">
    <source>
        <dbReference type="Ensembl" id="ENSCJPP00005011379.1"/>
    </source>
</evidence>
<reference evidence="3" key="1">
    <citation type="submission" date="2015-11" db="EMBL/GenBank/DDBJ databases">
        <authorList>
            <consortium name="International Coturnix japonica Genome Analysis Consortium"/>
            <person name="Warren W."/>
            <person name="Burt D.W."/>
            <person name="Antin P.B."/>
            <person name="Lanford R."/>
            <person name="Gros J."/>
            <person name="Wilson R.K."/>
        </authorList>
    </citation>
    <scope>NUCLEOTIDE SEQUENCE [LARGE SCALE GENOMIC DNA]</scope>
</reference>
<dbReference type="InterPro" id="IPR036179">
    <property type="entry name" value="Ig-like_dom_sf"/>
</dbReference>
<organism evidence="3 4">
    <name type="scientific">Coturnix japonica</name>
    <name type="common">Japanese quail</name>
    <name type="synonym">Coturnix coturnix japonica</name>
    <dbReference type="NCBI Taxonomy" id="93934"/>
    <lineage>
        <taxon>Eukaryota</taxon>
        <taxon>Metazoa</taxon>
        <taxon>Chordata</taxon>
        <taxon>Craniata</taxon>
        <taxon>Vertebrata</taxon>
        <taxon>Euteleostomi</taxon>
        <taxon>Archelosauria</taxon>
        <taxon>Archosauria</taxon>
        <taxon>Dinosauria</taxon>
        <taxon>Saurischia</taxon>
        <taxon>Theropoda</taxon>
        <taxon>Coelurosauria</taxon>
        <taxon>Aves</taxon>
        <taxon>Neognathae</taxon>
        <taxon>Galloanserae</taxon>
        <taxon>Galliformes</taxon>
        <taxon>Phasianidae</taxon>
        <taxon>Perdicinae</taxon>
        <taxon>Coturnix</taxon>
    </lineage>
</organism>
<evidence type="ECO:0000259" key="2">
    <source>
        <dbReference type="PROSITE" id="PS50835"/>
    </source>
</evidence>
<dbReference type="PANTHER" id="PTHR14334:SF3">
    <property type="entry name" value="TRANSMEMBRANE AND IMMUNOGLOBULIN DOMAIN CONTAINING 2"/>
    <property type="match status" value="1"/>
</dbReference>
<dbReference type="Proteomes" id="UP000694412">
    <property type="component" value="Chromosome 28"/>
</dbReference>
<keyword evidence="4" id="KW-1185">Reference proteome</keyword>
<sequence length="182" mass="19541">MGWMGWDGMGSVGALQVNQDPPELWAAAGTNVSLRCQLQTAQRWTMARVTWLKDGGHEVLCEHRVTHLPPKATTMPCATPHIHLTWSPPHANLSLHGAQEGDAGRYVCHVTIEVPYLATATGNGTMLHVSAGMWGAQGGGQHLVGSVRTPMSVMVMWGLCVWGHSGDGDRTALTVLPLCCRS</sequence>
<protein>
    <recommendedName>
        <fullName evidence="2">Ig-like domain-containing protein</fullName>
    </recommendedName>
</protein>
<dbReference type="Ensembl" id="ENSCJPT00005016630.1">
    <property type="protein sequence ID" value="ENSCJPP00005011379.1"/>
    <property type="gene ID" value="ENSCJPG00005009774.1"/>
</dbReference>
<keyword evidence="1" id="KW-0393">Immunoglobulin domain</keyword>
<dbReference type="AlphaFoldDB" id="A0A8C2TH34"/>
<evidence type="ECO:0000256" key="1">
    <source>
        <dbReference type="ARBA" id="ARBA00023319"/>
    </source>
</evidence>
<dbReference type="Pfam" id="PF07686">
    <property type="entry name" value="V-set"/>
    <property type="match status" value="1"/>
</dbReference>
<dbReference type="InterPro" id="IPR003599">
    <property type="entry name" value="Ig_sub"/>
</dbReference>
<dbReference type="GO" id="GO:0030183">
    <property type="term" value="P:B cell differentiation"/>
    <property type="evidence" value="ECO:0007669"/>
    <property type="project" value="TreeGrafter"/>
</dbReference>
<dbReference type="InterPro" id="IPR013106">
    <property type="entry name" value="Ig_V-set"/>
</dbReference>
<dbReference type="GO" id="GO:0009897">
    <property type="term" value="C:external side of plasma membrane"/>
    <property type="evidence" value="ECO:0007669"/>
    <property type="project" value="TreeGrafter"/>
</dbReference>
<dbReference type="InterPro" id="IPR013783">
    <property type="entry name" value="Ig-like_fold"/>
</dbReference>
<dbReference type="InterPro" id="IPR007110">
    <property type="entry name" value="Ig-like_dom"/>
</dbReference>
<dbReference type="GeneTree" id="ENSGT00950000186319"/>
<name>A0A8C2TH34_COTJA</name>
<proteinExistence type="predicted"/>
<accession>A0A8C2TH34</accession>
<dbReference type="PANTHER" id="PTHR14334">
    <property type="entry name" value="B-CELL ANTIGEN RECEPTOR COMPLEX-ASSOCIATED PROTEIN"/>
    <property type="match status" value="1"/>
</dbReference>
<dbReference type="Gene3D" id="2.60.40.10">
    <property type="entry name" value="Immunoglobulins"/>
    <property type="match status" value="1"/>
</dbReference>
<evidence type="ECO:0000313" key="4">
    <source>
        <dbReference type="Proteomes" id="UP000694412"/>
    </source>
</evidence>
<dbReference type="SMART" id="SM00409">
    <property type="entry name" value="IG"/>
    <property type="match status" value="1"/>
</dbReference>
<reference evidence="3" key="2">
    <citation type="submission" date="2025-08" db="UniProtKB">
        <authorList>
            <consortium name="Ensembl"/>
        </authorList>
    </citation>
    <scope>IDENTIFICATION</scope>
</reference>
<dbReference type="GO" id="GO:0050853">
    <property type="term" value="P:B cell receptor signaling pathway"/>
    <property type="evidence" value="ECO:0007669"/>
    <property type="project" value="TreeGrafter"/>
</dbReference>
<dbReference type="SUPFAM" id="SSF48726">
    <property type="entry name" value="Immunoglobulin"/>
    <property type="match status" value="1"/>
</dbReference>
<reference evidence="3" key="3">
    <citation type="submission" date="2025-09" db="UniProtKB">
        <authorList>
            <consortium name="Ensembl"/>
        </authorList>
    </citation>
    <scope>IDENTIFICATION</scope>
</reference>
<dbReference type="GO" id="GO:0019815">
    <property type="term" value="C:B cell receptor complex"/>
    <property type="evidence" value="ECO:0007669"/>
    <property type="project" value="TreeGrafter"/>
</dbReference>
<dbReference type="PROSITE" id="PS50835">
    <property type="entry name" value="IG_LIKE"/>
    <property type="match status" value="1"/>
</dbReference>